<dbReference type="RefSeq" id="WP_179490776.1">
    <property type="nucleotide sequence ID" value="NZ_JACCCW010000002.1"/>
</dbReference>
<keyword evidence="6" id="KW-0732">Signal</keyword>
<keyword evidence="9" id="KW-1185">Reference proteome</keyword>
<feature type="chain" id="PRO_5031216436" evidence="6">
    <location>
        <begin position="20"/>
        <end position="476"/>
    </location>
</feature>
<evidence type="ECO:0000256" key="6">
    <source>
        <dbReference type="SAM" id="SignalP"/>
    </source>
</evidence>
<evidence type="ECO:0000256" key="5">
    <source>
        <dbReference type="ARBA" id="ARBA00022833"/>
    </source>
</evidence>
<dbReference type="SUPFAM" id="SSF55031">
    <property type="entry name" value="Bacterial exopeptidase dimerisation domain"/>
    <property type="match status" value="1"/>
</dbReference>
<proteinExistence type="inferred from homology"/>
<feature type="signal peptide" evidence="6">
    <location>
        <begin position="1"/>
        <end position="19"/>
    </location>
</feature>
<dbReference type="InterPro" id="IPR001261">
    <property type="entry name" value="ArgE/DapE_CS"/>
</dbReference>
<evidence type="ECO:0000313" key="8">
    <source>
        <dbReference type="EMBL" id="NYF79838.1"/>
    </source>
</evidence>
<keyword evidence="3" id="KW-0479">Metal-binding</keyword>
<comment type="caution">
    <text evidence="8">The sequence shown here is derived from an EMBL/GenBank/DDBJ whole genome shotgun (WGS) entry which is preliminary data.</text>
</comment>
<keyword evidence="5" id="KW-0862">Zinc</keyword>
<dbReference type="Pfam" id="PF01546">
    <property type="entry name" value="Peptidase_M20"/>
    <property type="match status" value="1"/>
</dbReference>
<dbReference type="Gene3D" id="3.40.630.10">
    <property type="entry name" value="Zn peptidases"/>
    <property type="match status" value="1"/>
</dbReference>
<sequence length="476" mass="52225">MRLITTLLLSAFLTPALYAQSNLLPVVDKTLARDIFKELIETNTTDSVGSTTVAADAMRKRLLDAGFPESDVVVLGPNSRKGNMVARYRGRSGSAMKPVLLIGHIDVVEAKRSDWTTDPFQFIEKDGYFYGRGTQDMKDSDATMVESFIRLRREGFVPNRDIILALTADEEGGKSNGVDWLLKNHRDLIDAAFAINPDAGGPELEKGRAISMGVEATEKLYADFRVTATNPGGHSSLPRPDNAIYHVADALGRLEKTSFPLETNEVTRAYFSSSSETEKDQLAADLKAVSGPVPDPAAAQRLSKDMIYNSLLHTTCVATMMFAGHAPNALPGSAVANVNCRIFPGHSQEEIRQELIRIFADPTLRVQYVTDAGEVLEQSSDRRSMAPPPLNPEVFRPLEATVQSIWPGIPVIPEMETGATDSIYTMNAGIPSYGFSGMGIDRDDDRAHGRDERIRIVDFYAGVQFEYLYLKALASQ</sequence>
<reference evidence="8 9" key="1">
    <citation type="submission" date="2020-07" db="EMBL/GenBank/DDBJ databases">
        <title>Genomic Encyclopedia of Type Strains, Phase IV (KMG-V): Genome sequencing to study the core and pangenomes of soil and plant-associated prokaryotes.</title>
        <authorList>
            <person name="Whitman W."/>
        </authorList>
    </citation>
    <scope>NUCLEOTIDE SEQUENCE [LARGE SCALE GENOMIC DNA]</scope>
    <source>
        <strain evidence="8 9">X4EP2</strain>
    </source>
</reference>
<dbReference type="GO" id="GO:0046872">
    <property type="term" value="F:metal ion binding"/>
    <property type="evidence" value="ECO:0007669"/>
    <property type="project" value="UniProtKB-KW"/>
</dbReference>
<dbReference type="PANTHER" id="PTHR45962">
    <property type="entry name" value="N-FATTY-ACYL-AMINO ACID SYNTHASE/HYDROLASE PM20D1"/>
    <property type="match status" value="1"/>
</dbReference>
<dbReference type="GO" id="GO:0006508">
    <property type="term" value="P:proteolysis"/>
    <property type="evidence" value="ECO:0007669"/>
    <property type="project" value="UniProtKB-KW"/>
</dbReference>
<dbReference type="SUPFAM" id="SSF53187">
    <property type="entry name" value="Zn-dependent exopeptidases"/>
    <property type="match status" value="1"/>
</dbReference>
<protein>
    <submittedName>
        <fullName evidence="8">Acetylornithine deacetylase/succinyl-diaminopimelate desuccinylase-like protein</fullName>
    </submittedName>
</protein>
<keyword evidence="4" id="KW-0378">Hydrolase</keyword>
<dbReference type="NCBIfam" id="NF006596">
    <property type="entry name" value="PRK09133.1"/>
    <property type="match status" value="1"/>
</dbReference>
<dbReference type="InterPro" id="IPR047177">
    <property type="entry name" value="Pept_M20A"/>
</dbReference>
<gene>
    <name evidence="8" type="ORF">HDF17_002158</name>
</gene>
<evidence type="ECO:0000259" key="7">
    <source>
        <dbReference type="Pfam" id="PF07687"/>
    </source>
</evidence>
<dbReference type="GO" id="GO:0008233">
    <property type="term" value="F:peptidase activity"/>
    <property type="evidence" value="ECO:0007669"/>
    <property type="project" value="UniProtKB-KW"/>
</dbReference>
<dbReference type="InterPro" id="IPR002933">
    <property type="entry name" value="Peptidase_M20"/>
</dbReference>
<dbReference type="PANTHER" id="PTHR45962:SF1">
    <property type="entry name" value="N-FATTY-ACYL-AMINO ACID SYNTHASE_HYDROLASE PM20D1"/>
    <property type="match status" value="1"/>
</dbReference>
<feature type="domain" description="Peptidase M20 dimerisation" evidence="7">
    <location>
        <begin position="221"/>
        <end position="362"/>
    </location>
</feature>
<dbReference type="InterPro" id="IPR036264">
    <property type="entry name" value="Bact_exopeptidase_dim_dom"/>
</dbReference>
<dbReference type="EMBL" id="JACCCW010000002">
    <property type="protein sequence ID" value="NYF79838.1"/>
    <property type="molecule type" value="Genomic_DNA"/>
</dbReference>
<keyword evidence="2" id="KW-0645">Protease</keyword>
<comment type="similarity">
    <text evidence="1">Belongs to the peptidase M20A family.</text>
</comment>
<dbReference type="Pfam" id="PF07687">
    <property type="entry name" value="M20_dimer"/>
    <property type="match status" value="1"/>
</dbReference>
<dbReference type="Gene3D" id="3.30.70.360">
    <property type="match status" value="1"/>
</dbReference>
<dbReference type="AlphaFoldDB" id="A0A7Y9PH71"/>
<organism evidence="8 9">
    <name type="scientific">Granulicella arctica</name>
    <dbReference type="NCBI Taxonomy" id="940613"/>
    <lineage>
        <taxon>Bacteria</taxon>
        <taxon>Pseudomonadati</taxon>
        <taxon>Acidobacteriota</taxon>
        <taxon>Terriglobia</taxon>
        <taxon>Terriglobales</taxon>
        <taxon>Acidobacteriaceae</taxon>
        <taxon>Granulicella</taxon>
    </lineage>
</organism>
<evidence type="ECO:0000256" key="2">
    <source>
        <dbReference type="ARBA" id="ARBA00022670"/>
    </source>
</evidence>
<evidence type="ECO:0000256" key="4">
    <source>
        <dbReference type="ARBA" id="ARBA00022801"/>
    </source>
</evidence>
<name>A0A7Y9PH71_9BACT</name>
<evidence type="ECO:0000313" key="9">
    <source>
        <dbReference type="Proteomes" id="UP000589520"/>
    </source>
</evidence>
<dbReference type="Gene3D" id="1.10.150.900">
    <property type="match status" value="1"/>
</dbReference>
<dbReference type="PROSITE" id="PS00758">
    <property type="entry name" value="ARGE_DAPE_CPG2_1"/>
    <property type="match status" value="1"/>
</dbReference>
<evidence type="ECO:0000256" key="3">
    <source>
        <dbReference type="ARBA" id="ARBA00022723"/>
    </source>
</evidence>
<dbReference type="InterPro" id="IPR011650">
    <property type="entry name" value="Peptidase_M20_dimer"/>
</dbReference>
<accession>A0A7Y9PH71</accession>
<dbReference type="Proteomes" id="UP000589520">
    <property type="component" value="Unassembled WGS sequence"/>
</dbReference>
<evidence type="ECO:0000256" key="1">
    <source>
        <dbReference type="ARBA" id="ARBA00006247"/>
    </source>
</evidence>